<name>A0A6I3SDM2_9BURK</name>
<dbReference type="SUPFAM" id="SSF89095">
    <property type="entry name" value="GatB/YqeY motif"/>
    <property type="match status" value="1"/>
</dbReference>
<dbReference type="GO" id="GO:0016884">
    <property type="term" value="F:carbon-nitrogen ligase activity, with glutamine as amido-N-donor"/>
    <property type="evidence" value="ECO:0007669"/>
    <property type="project" value="InterPro"/>
</dbReference>
<dbReference type="InterPro" id="IPR042184">
    <property type="entry name" value="YqeY/Aim41_N"/>
</dbReference>
<comment type="caution">
    <text evidence="1">The sequence shown here is derived from an EMBL/GenBank/DDBJ whole genome shotgun (WGS) entry which is preliminary data.</text>
</comment>
<dbReference type="InterPro" id="IPR023168">
    <property type="entry name" value="GatB_Yqey_C_2"/>
</dbReference>
<dbReference type="InterPro" id="IPR003789">
    <property type="entry name" value="Asn/Gln_tRNA_amidoTrase-B-like"/>
</dbReference>
<gene>
    <name evidence="1" type="ORF">GMD42_12865</name>
</gene>
<dbReference type="Proteomes" id="UP000462362">
    <property type="component" value="Unassembled WGS sequence"/>
</dbReference>
<reference evidence="1 2" key="1">
    <citation type="journal article" date="2019" name="Nat. Med.">
        <title>A library of human gut bacterial isolates paired with longitudinal multiomics data enables mechanistic microbiome research.</title>
        <authorList>
            <person name="Poyet M."/>
            <person name="Groussin M."/>
            <person name="Gibbons S.M."/>
            <person name="Avila-Pacheco J."/>
            <person name="Jiang X."/>
            <person name="Kearney S.M."/>
            <person name="Perrotta A.R."/>
            <person name="Berdy B."/>
            <person name="Zhao S."/>
            <person name="Lieberman T.D."/>
            <person name="Swanson P.K."/>
            <person name="Smith M."/>
            <person name="Roesemann S."/>
            <person name="Alexander J.E."/>
            <person name="Rich S.A."/>
            <person name="Livny J."/>
            <person name="Vlamakis H."/>
            <person name="Clish C."/>
            <person name="Bullock K."/>
            <person name="Deik A."/>
            <person name="Scott J."/>
            <person name="Pierce K.A."/>
            <person name="Xavier R.J."/>
            <person name="Alm E.J."/>
        </authorList>
    </citation>
    <scope>NUCLEOTIDE SEQUENCE [LARGE SCALE GENOMIC DNA]</scope>
    <source>
        <strain evidence="1 2">BIOML-A2</strain>
    </source>
</reference>
<dbReference type="AlphaFoldDB" id="A0A6I3SDM2"/>
<dbReference type="Gene3D" id="1.10.10.410">
    <property type="match status" value="1"/>
</dbReference>
<proteinExistence type="predicted"/>
<evidence type="ECO:0000313" key="2">
    <source>
        <dbReference type="Proteomes" id="UP000462362"/>
    </source>
</evidence>
<sequence>MSLRDQITSDMRDAMRAHDKEKLSALRMLLSSIKQKEVDEQITADDAVIQQIIAKLIKQRKDSVEQYLAGNRKDLADKESAEIKTFEVYLPAQLSDEEIQKIVDEVVTSAGLSGPAAMGKAMGMIKPKVAGKADMGRVSALLKARLAQ</sequence>
<evidence type="ECO:0000313" key="1">
    <source>
        <dbReference type="EMBL" id="MTU44470.1"/>
    </source>
</evidence>
<dbReference type="InterPro" id="IPR019004">
    <property type="entry name" value="YqeY/Aim41"/>
</dbReference>
<dbReference type="PANTHER" id="PTHR28055">
    <property type="entry name" value="ALTERED INHERITANCE OF MITOCHONDRIA PROTEIN 41, MITOCHONDRIAL"/>
    <property type="match status" value="1"/>
</dbReference>
<accession>A0A6I3SDM2</accession>
<protein>
    <submittedName>
        <fullName evidence="1">GatB/YqeY domain-containing protein</fullName>
    </submittedName>
</protein>
<organism evidence="1 2">
    <name type="scientific">Parasutterella excrementihominis</name>
    <dbReference type="NCBI Taxonomy" id="487175"/>
    <lineage>
        <taxon>Bacteria</taxon>
        <taxon>Pseudomonadati</taxon>
        <taxon>Pseudomonadota</taxon>
        <taxon>Betaproteobacteria</taxon>
        <taxon>Burkholderiales</taxon>
        <taxon>Sutterellaceae</taxon>
        <taxon>Parasutterella</taxon>
    </lineage>
</organism>
<dbReference type="RefSeq" id="WP_149879744.1">
    <property type="nucleotide sequence ID" value="NZ_CALXOM010000021.1"/>
</dbReference>
<dbReference type="PANTHER" id="PTHR28055:SF1">
    <property type="entry name" value="ALTERED INHERITANCE OF MITOCHONDRIA PROTEIN 41, MITOCHONDRIAL"/>
    <property type="match status" value="1"/>
</dbReference>
<dbReference type="EMBL" id="WNCL01000083">
    <property type="protein sequence ID" value="MTU44470.1"/>
    <property type="molecule type" value="Genomic_DNA"/>
</dbReference>
<dbReference type="Pfam" id="PF09424">
    <property type="entry name" value="YqeY"/>
    <property type="match status" value="1"/>
</dbReference>
<dbReference type="Gene3D" id="1.10.1510.10">
    <property type="entry name" value="Uncharacterised protein YqeY/AIM41 PF09424, N-terminal domain"/>
    <property type="match status" value="1"/>
</dbReference>